<evidence type="ECO:0000259" key="2">
    <source>
        <dbReference type="PROSITE" id="PS50177"/>
    </source>
</evidence>
<dbReference type="Pfam" id="PF02136">
    <property type="entry name" value="NTF2"/>
    <property type="match status" value="1"/>
</dbReference>
<evidence type="ECO:0000256" key="1">
    <source>
        <dbReference type="SAM" id="MobiDB-lite"/>
    </source>
</evidence>
<dbReference type="GeneID" id="94828229"/>
<dbReference type="VEuPathDB" id="TrichDB:TRFO_07155"/>
<feature type="region of interest" description="Disordered" evidence="1">
    <location>
        <begin position="134"/>
        <end position="201"/>
    </location>
</feature>
<evidence type="ECO:0000313" key="4">
    <source>
        <dbReference type="Proteomes" id="UP000179807"/>
    </source>
</evidence>
<dbReference type="EMBL" id="MLAK01000871">
    <property type="protein sequence ID" value="OHT02331.1"/>
    <property type="molecule type" value="Genomic_DNA"/>
</dbReference>
<dbReference type="InterPro" id="IPR018222">
    <property type="entry name" value="Nuclear_transport_factor_2_euk"/>
</dbReference>
<keyword evidence="4" id="KW-1185">Reference proteome</keyword>
<proteinExistence type="predicted"/>
<dbReference type="Proteomes" id="UP000179807">
    <property type="component" value="Unassembled WGS sequence"/>
</dbReference>
<protein>
    <recommendedName>
        <fullName evidence="2">NTF2 domain-containing protein</fullName>
    </recommendedName>
</protein>
<sequence>MNNRREIVPAFVNAYYTTTLCDQKNVFKFYSPNASYYRPDMKSQNAVTISNDKVRLPIKEDSTVTIINYVSVPSDNDLSVSVTGQIQSEDKVKCFSQFFVLRDIGGRICIVSDIYNEFAEDDFKKDIQPVKSVEAPAPQPQQQNHNQQQNHHNNYHNNSNRYNDRRNDRYNNSNRQNNWRGKGNKGRNNGKNSFVYRPECE</sequence>
<dbReference type="InterPro" id="IPR032710">
    <property type="entry name" value="NTF2-like_dom_sf"/>
</dbReference>
<evidence type="ECO:0000313" key="3">
    <source>
        <dbReference type="EMBL" id="OHT02331.1"/>
    </source>
</evidence>
<feature type="compositionally biased region" description="Low complexity" evidence="1">
    <location>
        <begin position="170"/>
        <end position="192"/>
    </location>
</feature>
<gene>
    <name evidence="3" type="ORF">TRFO_07155</name>
</gene>
<dbReference type="SUPFAM" id="SSF54427">
    <property type="entry name" value="NTF2-like"/>
    <property type="match status" value="1"/>
</dbReference>
<dbReference type="RefSeq" id="XP_068355467.1">
    <property type="nucleotide sequence ID" value="XM_068493525.1"/>
</dbReference>
<comment type="caution">
    <text evidence="3">The sequence shown here is derived from an EMBL/GenBank/DDBJ whole genome shotgun (WGS) entry which is preliminary data.</text>
</comment>
<feature type="compositionally biased region" description="Low complexity" evidence="1">
    <location>
        <begin position="141"/>
        <end position="161"/>
    </location>
</feature>
<feature type="domain" description="NTF2" evidence="2">
    <location>
        <begin position="7"/>
        <end position="117"/>
    </location>
</feature>
<organism evidence="3 4">
    <name type="scientific">Tritrichomonas foetus</name>
    <dbReference type="NCBI Taxonomy" id="1144522"/>
    <lineage>
        <taxon>Eukaryota</taxon>
        <taxon>Metamonada</taxon>
        <taxon>Parabasalia</taxon>
        <taxon>Tritrichomonadida</taxon>
        <taxon>Tritrichomonadidae</taxon>
        <taxon>Tritrichomonas</taxon>
    </lineage>
</organism>
<name>A0A1J4JTD5_9EUKA</name>
<accession>A0A1J4JTD5</accession>
<dbReference type="InterPro" id="IPR002075">
    <property type="entry name" value="NTF2_dom"/>
</dbReference>
<dbReference type="PROSITE" id="PS50177">
    <property type="entry name" value="NTF2_DOMAIN"/>
    <property type="match status" value="1"/>
</dbReference>
<dbReference type="AlphaFoldDB" id="A0A1J4JTD5"/>
<dbReference type="Gene3D" id="3.10.450.50">
    <property type="match status" value="1"/>
</dbReference>
<reference evidence="3" key="1">
    <citation type="submission" date="2016-10" db="EMBL/GenBank/DDBJ databases">
        <authorList>
            <person name="Benchimol M."/>
            <person name="Almeida L.G."/>
            <person name="Vasconcelos A.T."/>
            <person name="Perreira-Neves A."/>
            <person name="Rosa I.A."/>
            <person name="Tasca T."/>
            <person name="Bogo M.R."/>
            <person name="de Souza W."/>
        </authorList>
    </citation>
    <scope>NUCLEOTIDE SEQUENCE [LARGE SCALE GENOMIC DNA]</scope>
    <source>
        <strain evidence="3">K</strain>
    </source>
</reference>